<dbReference type="InterPro" id="IPR015422">
    <property type="entry name" value="PyrdxlP-dep_Trfase_small"/>
</dbReference>
<comment type="caution">
    <text evidence="7">The sequence shown here is derived from an EMBL/GenBank/DDBJ whole genome shotgun (WGS) entry which is preliminary data.</text>
</comment>
<dbReference type="Pfam" id="PF00155">
    <property type="entry name" value="Aminotran_1_2"/>
    <property type="match status" value="1"/>
</dbReference>
<evidence type="ECO:0000256" key="2">
    <source>
        <dbReference type="ARBA" id="ARBA00022576"/>
    </source>
</evidence>
<evidence type="ECO:0000256" key="4">
    <source>
        <dbReference type="ARBA" id="ARBA00022898"/>
    </source>
</evidence>
<dbReference type="InterPro" id="IPR051326">
    <property type="entry name" value="Kynurenine-oxoglutarate_AT"/>
</dbReference>
<dbReference type="GO" id="GO:0008483">
    <property type="term" value="F:transaminase activity"/>
    <property type="evidence" value="ECO:0007669"/>
    <property type="project" value="UniProtKB-KW"/>
</dbReference>
<proteinExistence type="predicted"/>
<comment type="cofactor">
    <cofactor evidence="1">
        <name>pyridoxal 5'-phosphate</name>
        <dbReference type="ChEBI" id="CHEBI:597326"/>
    </cofactor>
</comment>
<dbReference type="InterPro" id="IPR015421">
    <property type="entry name" value="PyrdxlP-dep_Trfase_major"/>
</dbReference>
<gene>
    <name evidence="7" type="ORF">C7400_108301</name>
</gene>
<feature type="compositionally biased region" description="Polar residues" evidence="5">
    <location>
        <begin position="8"/>
        <end position="20"/>
    </location>
</feature>
<organism evidence="7 8">
    <name type="scientific">Paraburkholderia tropica</name>
    <dbReference type="NCBI Taxonomy" id="92647"/>
    <lineage>
        <taxon>Bacteria</taxon>
        <taxon>Pseudomonadati</taxon>
        <taxon>Pseudomonadota</taxon>
        <taxon>Betaproteobacteria</taxon>
        <taxon>Burkholderiales</taxon>
        <taxon>Burkholderiaceae</taxon>
        <taxon>Paraburkholderia</taxon>
    </lineage>
</organism>
<keyword evidence="8" id="KW-1185">Reference proteome</keyword>
<dbReference type="PANTHER" id="PTHR43807:SF20">
    <property type="entry name" value="FI04487P"/>
    <property type="match status" value="1"/>
</dbReference>
<dbReference type="SUPFAM" id="SSF53383">
    <property type="entry name" value="PLP-dependent transferases"/>
    <property type="match status" value="1"/>
</dbReference>
<keyword evidence="2 7" id="KW-0032">Aminotransferase</keyword>
<keyword evidence="4" id="KW-0663">Pyridoxal phosphate</keyword>
<dbReference type="Gene3D" id="3.90.1150.10">
    <property type="entry name" value="Aspartate Aminotransferase, domain 1"/>
    <property type="match status" value="1"/>
</dbReference>
<dbReference type="CDD" id="cd00609">
    <property type="entry name" value="AAT_like"/>
    <property type="match status" value="1"/>
</dbReference>
<dbReference type="NCBIfam" id="NF009079">
    <property type="entry name" value="PRK12414.1"/>
    <property type="match status" value="1"/>
</dbReference>
<evidence type="ECO:0000313" key="7">
    <source>
        <dbReference type="EMBL" id="PXX16492.1"/>
    </source>
</evidence>
<dbReference type="PANTHER" id="PTHR43807">
    <property type="entry name" value="FI04487P"/>
    <property type="match status" value="1"/>
</dbReference>
<accession>A0ABX5MQ20</accession>
<evidence type="ECO:0000256" key="1">
    <source>
        <dbReference type="ARBA" id="ARBA00001933"/>
    </source>
</evidence>
<name>A0ABX5MQ20_9BURK</name>
<evidence type="ECO:0000256" key="5">
    <source>
        <dbReference type="SAM" id="MobiDB-lite"/>
    </source>
</evidence>
<dbReference type="RefSeq" id="WP_065064620.1">
    <property type="nucleotide sequence ID" value="NZ_CADFGS010000008.1"/>
</dbReference>
<dbReference type="EMBL" id="QJJV01000008">
    <property type="protein sequence ID" value="PXX16492.1"/>
    <property type="molecule type" value="Genomic_DNA"/>
</dbReference>
<evidence type="ECO:0000313" key="8">
    <source>
        <dbReference type="Proteomes" id="UP000247515"/>
    </source>
</evidence>
<sequence>MNAPHPSQAPSTQNLLTPSFPSRLPDVGTTIFTVMSALAAEKGAVNLGQGFPDFNCDARIVDAVAQAMRDGHNQYPPMAGVAALREAIAGKIEQVYGRRYDANSEITVTAGATQALLTTILATVHPGDEVIVVEPTYDSYLPSIELAGGKPVFVTLEAPDYAIPFDRLAAAITPKTRLILINTPHNPTGTVWRAEDMRKLEEIVRGTNVLILSDEVYEHMVYDGQPHESVARYPELAARSFIVSSFGKTFHVTGWKVGYVAAPAPLTAEFRKVHQFNVFTVNTPMQVGLAQYLRDPQPYLDLPAFYQRKRDFFRAGLANSRFKLLPCEGTYFQCVDYSAISDLPEAEFSKWLTSEIGVAAIPVSAFYHESHESGVVRFCFAKQESTLASALERLARL</sequence>
<feature type="domain" description="Aminotransferase class I/classII large" evidence="6">
    <location>
        <begin position="44"/>
        <end position="394"/>
    </location>
</feature>
<dbReference type="InterPro" id="IPR004839">
    <property type="entry name" value="Aminotransferase_I/II_large"/>
</dbReference>
<keyword evidence="3" id="KW-0808">Transferase</keyword>
<evidence type="ECO:0000259" key="6">
    <source>
        <dbReference type="Pfam" id="PF00155"/>
    </source>
</evidence>
<dbReference type="GeneID" id="61301815"/>
<dbReference type="NCBIfam" id="NF006569">
    <property type="entry name" value="PRK09082.1"/>
    <property type="match status" value="1"/>
</dbReference>
<evidence type="ECO:0000256" key="3">
    <source>
        <dbReference type="ARBA" id="ARBA00022679"/>
    </source>
</evidence>
<dbReference type="Gene3D" id="3.40.640.10">
    <property type="entry name" value="Type I PLP-dependent aspartate aminotransferase-like (Major domain)"/>
    <property type="match status" value="1"/>
</dbReference>
<reference evidence="7 8" key="1">
    <citation type="submission" date="2018-05" db="EMBL/GenBank/DDBJ databases">
        <title>Genomic Encyclopedia of Type Strains, Phase IV (KMG-V): Genome sequencing to study the core and pangenomes of soil and plant-associated prokaryotes.</title>
        <authorList>
            <person name="Whitman W."/>
        </authorList>
    </citation>
    <scope>NUCLEOTIDE SEQUENCE [LARGE SCALE GENOMIC DNA]</scope>
    <source>
        <strain evidence="7 8">SIr-6563</strain>
    </source>
</reference>
<dbReference type="Proteomes" id="UP000247515">
    <property type="component" value="Unassembled WGS sequence"/>
</dbReference>
<protein>
    <submittedName>
        <fullName evidence="7">2-keto-4-methylthiobutyrate aminotransferase</fullName>
    </submittedName>
</protein>
<dbReference type="InterPro" id="IPR015424">
    <property type="entry name" value="PyrdxlP-dep_Trfase"/>
</dbReference>
<feature type="region of interest" description="Disordered" evidence="5">
    <location>
        <begin position="1"/>
        <end position="21"/>
    </location>
</feature>